<protein>
    <submittedName>
        <fullName evidence="2">Fibronectin type III domain protein</fullName>
    </submittedName>
</protein>
<dbReference type="OrthoDB" id="9805017at2"/>
<comment type="caution">
    <text evidence="2">The sequence shown here is derived from an EMBL/GenBank/DDBJ whole genome shotgun (WGS) entry which is preliminary data.</text>
</comment>
<evidence type="ECO:0000313" key="2">
    <source>
        <dbReference type="EMBL" id="KFE70587.1"/>
    </source>
</evidence>
<dbReference type="Proteomes" id="UP000028725">
    <property type="component" value="Unassembled WGS sequence"/>
</dbReference>
<dbReference type="RefSeq" id="WP_044185789.1">
    <property type="nucleotide sequence ID" value="NZ_JMCB01000003.1"/>
</dbReference>
<name>A0A085WSC4_9BACT</name>
<evidence type="ECO:0000313" key="3">
    <source>
        <dbReference type="Proteomes" id="UP000028725"/>
    </source>
</evidence>
<dbReference type="PROSITE" id="PS51257">
    <property type="entry name" value="PROKAR_LIPOPROTEIN"/>
    <property type="match status" value="1"/>
</dbReference>
<organism evidence="2 3">
    <name type="scientific">Hyalangium minutum</name>
    <dbReference type="NCBI Taxonomy" id="394096"/>
    <lineage>
        <taxon>Bacteria</taxon>
        <taxon>Pseudomonadati</taxon>
        <taxon>Myxococcota</taxon>
        <taxon>Myxococcia</taxon>
        <taxon>Myxococcales</taxon>
        <taxon>Cystobacterineae</taxon>
        <taxon>Archangiaceae</taxon>
        <taxon>Hyalangium</taxon>
    </lineage>
</organism>
<dbReference type="InterPro" id="IPR013431">
    <property type="entry name" value="Delta_60_rpt"/>
</dbReference>
<dbReference type="EMBL" id="JMCB01000003">
    <property type="protein sequence ID" value="KFE70587.1"/>
    <property type="molecule type" value="Genomic_DNA"/>
</dbReference>
<dbReference type="NCBIfam" id="TIGR02608">
    <property type="entry name" value="delta_60_rpt"/>
    <property type="match status" value="7"/>
</dbReference>
<sequence length="486" mass="50293">MRNNSEGAGLRASLVGAVVLALTLTVAGGCGDDDEIIDPPDNTPDAGHEPPTDGGTDAGVQPTPSTDTAFAAVRFNTNGTLDTTFGTGGVAVVDVAPGNTSARETLWGAARDSSDRIVMFGHAKGTDRLDVDRVVVRLSANGAPDTGFGTSGVNTLNVSNLTDNARSGIIQPDGKIVTSGYTPHPTGVGTQTGNRIVLTRLNDDGKTDATFGSKGVVNSMPIPPADPVNTEWGYAEAYAVGYQAGKYVTTGYGRFGNTGAVDLLAFRYTSTGQLDTSWGTNGTFSLDLVGDNDRGRNLVVLPDNRVFMVGSGTPAAQNVDAMAVMLTENGARDTSFATEGYKLFDFGRSDEAFFGAAVSADGAWIAAAGYVAGGGQDDDALLFVRPTGSGTEFVQPVPISDTANDRFWAVTFDASGKVYAAGFITENGDNKMIVARFNTDGSRDTTFGTNGVATHNVVQAGTDETARAVMIQSDGKVVIAGTVEKK</sequence>
<accession>A0A085WSC4</accession>
<dbReference type="STRING" id="394096.DB31_5629"/>
<dbReference type="AlphaFoldDB" id="A0A085WSC4"/>
<evidence type="ECO:0000256" key="1">
    <source>
        <dbReference type="SAM" id="MobiDB-lite"/>
    </source>
</evidence>
<feature type="region of interest" description="Disordered" evidence="1">
    <location>
        <begin position="32"/>
        <end position="65"/>
    </location>
</feature>
<reference evidence="2 3" key="1">
    <citation type="submission" date="2014-04" db="EMBL/GenBank/DDBJ databases">
        <title>Genome assembly of Hyalangium minutum DSM 14724.</title>
        <authorList>
            <person name="Sharma G."/>
            <person name="Subramanian S."/>
        </authorList>
    </citation>
    <scope>NUCLEOTIDE SEQUENCE [LARGE SCALE GENOMIC DNA]</scope>
    <source>
        <strain evidence="2 3">DSM 14724</strain>
    </source>
</reference>
<dbReference type="Pfam" id="PF17164">
    <property type="entry name" value="DUF5122"/>
    <property type="match status" value="3"/>
</dbReference>
<gene>
    <name evidence="2" type="ORF">DB31_5629</name>
</gene>
<keyword evidence="3" id="KW-1185">Reference proteome</keyword>
<dbReference type="SUPFAM" id="SSF63829">
    <property type="entry name" value="Calcium-dependent phosphotriesterase"/>
    <property type="match status" value="1"/>
</dbReference>
<dbReference type="PATRIC" id="fig|394096.3.peg.2107"/>
<proteinExistence type="predicted"/>
<dbReference type="Gene3D" id="2.80.10.50">
    <property type="match status" value="2"/>
</dbReference>